<dbReference type="InterPro" id="IPR040632">
    <property type="entry name" value="Sulfotransfer_4"/>
</dbReference>
<protein>
    <recommendedName>
        <fullName evidence="4">Sulfotransferase family protein</fullName>
    </recommendedName>
</protein>
<sequence length="256" mass="29196">MLEVVGASFGRTGTKSLKTALERLGVGPCHHMSELLWRVPERTKAWTAVVDGATPDWEALFAGYRATVDWPGVTFWRELVDAYPDAKVILTTRDAQAWYTSADRAIGWMFRESATPFGRLILWYRLAAMYGRTMRGRWLMRHWGPMTKRLIWDRQFGGRFDDRAHTVEVYERHVRDVRQRVPADRLLVYDVSQGWEPLCEFLGVPVPDEPFPVTNVSDEFRATQRRLLVRGSRVPLLIVALLVVAAVLLAVGIGIG</sequence>
<dbReference type="EMBL" id="FMHT01000003">
    <property type="protein sequence ID" value="SCL21411.1"/>
    <property type="molecule type" value="Genomic_DNA"/>
</dbReference>
<keyword evidence="1" id="KW-0812">Transmembrane</keyword>
<reference evidence="2 3" key="1">
    <citation type="submission" date="2016-06" db="EMBL/GenBank/DDBJ databases">
        <authorList>
            <person name="Kjaerup R.B."/>
            <person name="Dalgaard T.S."/>
            <person name="Juul-Madsen H.R."/>
        </authorList>
    </citation>
    <scope>NUCLEOTIDE SEQUENCE [LARGE SCALE GENOMIC DNA]</scope>
    <source>
        <strain evidence="2 3">DSM 43818</strain>
    </source>
</reference>
<evidence type="ECO:0000313" key="2">
    <source>
        <dbReference type="EMBL" id="SCL21411.1"/>
    </source>
</evidence>
<dbReference type="RefSeq" id="WP_175440044.1">
    <property type="nucleotide sequence ID" value="NZ_FMHT01000003.1"/>
</dbReference>
<keyword evidence="3" id="KW-1185">Reference proteome</keyword>
<feature type="transmembrane region" description="Helical" evidence="1">
    <location>
        <begin position="234"/>
        <end position="255"/>
    </location>
</feature>
<dbReference type="Pfam" id="PF17784">
    <property type="entry name" value="Sulfotransfer_4"/>
    <property type="match status" value="1"/>
</dbReference>
<dbReference type="SUPFAM" id="SSF52540">
    <property type="entry name" value="P-loop containing nucleoside triphosphate hydrolases"/>
    <property type="match status" value="1"/>
</dbReference>
<dbReference type="Proteomes" id="UP000199699">
    <property type="component" value="Unassembled WGS sequence"/>
</dbReference>
<dbReference type="PANTHER" id="PTHR36978:SF4">
    <property type="entry name" value="P-LOOP CONTAINING NUCLEOSIDE TRIPHOSPHATE HYDROLASE PROTEIN"/>
    <property type="match status" value="1"/>
</dbReference>
<proteinExistence type="predicted"/>
<evidence type="ECO:0000256" key="1">
    <source>
        <dbReference type="SAM" id="Phobius"/>
    </source>
</evidence>
<keyword evidence="1" id="KW-1133">Transmembrane helix</keyword>
<name>A0A1C6RW01_9ACTN</name>
<gene>
    <name evidence="2" type="ORF">GA0070616_2293</name>
</gene>
<dbReference type="Gene3D" id="3.40.50.300">
    <property type="entry name" value="P-loop containing nucleotide triphosphate hydrolases"/>
    <property type="match status" value="1"/>
</dbReference>
<dbReference type="STRING" id="145857.GA0070616_2293"/>
<evidence type="ECO:0000313" key="3">
    <source>
        <dbReference type="Proteomes" id="UP000199699"/>
    </source>
</evidence>
<keyword evidence="1" id="KW-0472">Membrane</keyword>
<organism evidence="2 3">
    <name type="scientific">Micromonospora nigra</name>
    <dbReference type="NCBI Taxonomy" id="145857"/>
    <lineage>
        <taxon>Bacteria</taxon>
        <taxon>Bacillati</taxon>
        <taxon>Actinomycetota</taxon>
        <taxon>Actinomycetes</taxon>
        <taxon>Micromonosporales</taxon>
        <taxon>Micromonosporaceae</taxon>
        <taxon>Micromonospora</taxon>
    </lineage>
</organism>
<dbReference type="InterPro" id="IPR027417">
    <property type="entry name" value="P-loop_NTPase"/>
</dbReference>
<evidence type="ECO:0008006" key="4">
    <source>
        <dbReference type="Google" id="ProtNLM"/>
    </source>
</evidence>
<dbReference type="PANTHER" id="PTHR36978">
    <property type="entry name" value="P-LOOP CONTAINING NUCLEOTIDE TRIPHOSPHATE HYDROLASE"/>
    <property type="match status" value="1"/>
</dbReference>
<accession>A0A1C6RW01</accession>
<dbReference type="AlphaFoldDB" id="A0A1C6RW01"/>